<feature type="transmembrane region" description="Helical" evidence="1">
    <location>
        <begin position="25"/>
        <end position="41"/>
    </location>
</feature>
<keyword evidence="1" id="KW-1133">Transmembrane helix</keyword>
<keyword evidence="1" id="KW-0812">Transmembrane</keyword>
<keyword evidence="3" id="KW-1185">Reference proteome</keyword>
<accession>A0A8H6X848</accession>
<protein>
    <submittedName>
        <fullName evidence="2">Uncharacterized protein</fullName>
    </submittedName>
</protein>
<proteinExistence type="predicted"/>
<comment type="caution">
    <text evidence="2">The sequence shown here is derived from an EMBL/GenBank/DDBJ whole genome shotgun (WGS) entry which is preliminary data.</text>
</comment>
<name>A0A8H6X848_9AGAR</name>
<reference evidence="2" key="1">
    <citation type="submission" date="2020-05" db="EMBL/GenBank/DDBJ databases">
        <title>Mycena genomes resolve the evolution of fungal bioluminescence.</title>
        <authorList>
            <person name="Tsai I.J."/>
        </authorList>
    </citation>
    <scope>NUCLEOTIDE SEQUENCE</scope>
    <source>
        <strain evidence="2">CCC161011</strain>
    </source>
</reference>
<evidence type="ECO:0000313" key="3">
    <source>
        <dbReference type="Proteomes" id="UP000620124"/>
    </source>
</evidence>
<keyword evidence="1" id="KW-0472">Membrane</keyword>
<evidence type="ECO:0000256" key="1">
    <source>
        <dbReference type="SAM" id="Phobius"/>
    </source>
</evidence>
<sequence>MSSPEPFPSSMGGLDYATFAWDHRVYRYMFLSGLVILFCSRMERGMEILLMVQSSLVETTLCVRVLAMYNSSMWVQVPLAIGGGVTGGLGVWTIIKYGEPQMLTAPGMPGCHTAIPRSTALRLAGVWEAQLVLDLMIFGLTLYKAYTDRAVISMVPGSLVERMMRDGAMYFGIIVLANLADLVTIYLGDVRPCLLLPHEYRIKNHPFKIMIAGILSWWTTSLSVTLISRLMLNLQRAGAGNSGAVSHYTTELETIHFRDQNPNPQPKKTKINCKLNCTLLKALLCVFVSKLM</sequence>
<feature type="transmembrane region" description="Helical" evidence="1">
    <location>
        <begin position="168"/>
        <end position="187"/>
    </location>
</feature>
<feature type="transmembrane region" description="Helical" evidence="1">
    <location>
        <begin position="207"/>
        <end position="227"/>
    </location>
</feature>
<dbReference type="EMBL" id="JACAZI010000024">
    <property type="protein sequence ID" value="KAF7335746.1"/>
    <property type="molecule type" value="Genomic_DNA"/>
</dbReference>
<dbReference type="Proteomes" id="UP000620124">
    <property type="component" value="Unassembled WGS sequence"/>
</dbReference>
<feature type="transmembrane region" description="Helical" evidence="1">
    <location>
        <begin position="73"/>
        <end position="95"/>
    </location>
</feature>
<dbReference type="AlphaFoldDB" id="A0A8H6X848"/>
<dbReference type="OrthoDB" id="3242409at2759"/>
<organism evidence="2 3">
    <name type="scientific">Mycena venus</name>
    <dbReference type="NCBI Taxonomy" id="2733690"/>
    <lineage>
        <taxon>Eukaryota</taxon>
        <taxon>Fungi</taxon>
        <taxon>Dikarya</taxon>
        <taxon>Basidiomycota</taxon>
        <taxon>Agaricomycotina</taxon>
        <taxon>Agaricomycetes</taxon>
        <taxon>Agaricomycetidae</taxon>
        <taxon>Agaricales</taxon>
        <taxon>Marasmiineae</taxon>
        <taxon>Mycenaceae</taxon>
        <taxon>Mycena</taxon>
    </lineage>
</organism>
<gene>
    <name evidence="2" type="ORF">MVEN_02230300</name>
</gene>
<evidence type="ECO:0000313" key="2">
    <source>
        <dbReference type="EMBL" id="KAF7335746.1"/>
    </source>
</evidence>